<evidence type="ECO:0000256" key="3">
    <source>
        <dbReference type="ARBA" id="ARBA00009578"/>
    </source>
</evidence>
<feature type="transmembrane region" description="Helical" evidence="20">
    <location>
        <begin position="600"/>
        <end position="618"/>
    </location>
</feature>
<evidence type="ECO:0000256" key="20">
    <source>
        <dbReference type="SAM" id="Phobius"/>
    </source>
</evidence>
<evidence type="ECO:0000256" key="4">
    <source>
        <dbReference type="ARBA" id="ARBA00012949"/>
    </source>
</evidence>
<feature type="transmembrane region" description="Helical" evidence="20">
    <location>
        <begin position="300"/>
        <end position="322"/>
    </location>
</feature>
<dbReference type="GO" id="GO:0046872">
    <property type="term" value="F:metal ion binding"/>
    <property type="evidence" value="ECO:0007669"/>
    <property type="project" value="UniProtKB-KW"/>
</dbReference>
<dbReference type="InterPro" id="IPR023615">
    <property type="entry name" value="Cyt_c_Oxase_su1_BS"/>
</dbReference>
<dbReference type="Proteomes" id="UP000523821">
    <property type="component" value="Unassembled WGS sequence"/>
</dbReference>
<feature type="transmembrane region" description="Helical" evidence="20">
    <location>
        <begin position="263"/>
        <end position="288"/>
    </location>
</feature>
<feature type="transmembrane region" description="Helical" evidence="20">
    <location>
        <begin position="776"/>
        <end position="801"/>
    </location>
</feature>
<evidence type="ECO:0000256" key="12">
    <source>
        <dbReference type="ARBA" id="ARBA00022982"/>
    </source>
</evidence>
<dbReference type="InterPro" id="IPR036927">
    <property type="entry name" value="Cyt_c_oxase-like_su1_sf"/>
</dbReference>
<name>A0A7W9CUX5_9HYPH</name>
<comment type="caution">
    <text evidence="22">The sequence shown here is derived from an EMBL/GenBank/DDBJ whole genome shotgun (WGS) entry which is preliminary data.</text>
</comment>
<keyword evidence="8 18" id="KW-0679">Respiratory chain</keyword>
<feature type="transmembrane region" description="Helical" evidence="20">
    <location>
        <begin position="487"/>
        <end position="509"/>
    </location>
</feature>
<dbReference type="InterPro" id="IPR014241">
    <property type="entry name" value="Cyt_c_oxidase_su1_bac"/>
</dbReference>
<feature type="region of interest" description="Disordered" evidence="19">
    <location>
        <begin position="1"/>
        <end position="20"/>
    </location>
</feature>
<comment type="pathway">
    <text evidence="2">Energy metabolism; oxidative phosphorylation.</text>
</comment>
<feature type="transmembrane region" description="Helical" evidence="20">
    <location>
        <begin position="744"/>
        <end position="764"/>
    </location>
</feature>
<dbReference type="InterPro" id="IPR023616">
    <property type="entry name" value="Cyt_c_oxase-like_su1_dom"/>
</dbReference>
<dbReference type="GO" id="GO:0022904">
    <property type="term" value="P:respiratory electron transport chain"/>
    <property type="evidence" value="ECO:0007669"/>
    <property type="project" value="TreeGrafter"/>
</dbReference>
<evidence type="ECO:0000313" key="23">
    <source>
        <dbReference type="Proteomes" id="UP000523821"/>
    </source>
</evidence>
<comment type="similarity">
    <text evidence="3 18">Belongs to the heme-copper respiratory oxidase family.</text>
</comment>
<dbReference type="RefSeq" id="WP_183853943.1">
    <property type="nucleotide sequence ID" value="NZ_JACHOO010000002.1"/>
</dbReference>
<keyword evidence="12 18" id="KW-0249">Electron transport</keyword>
<evidence type="ECO:0000256" key="14">
    <source>
        <dbReference type="ARBA" id="ARBA00023004"/>
    </source>
</evidence>
<evidence type="ECO:0000256" key="8">
    <source>
        <dbReference type="ARBA" id="ARBA00022660"/>
    </source>
</evidence>
<evidence type="ECO:0000256" key="19">
    <source>
        <dbReference type="SAM" id="MobiDB-lite"/>
    </source>
</evidence>
<dbReference type="AlphaFoldDB" id="A0A7W9CUX5"/>
<evidence type="ECO:0000259" key="21">
    <source>
        <dbReference type="PROSITE" id="PS50855"/>
    </source>
</evidence>
<keyword evidence="15" id="KW-0186">Copper</keyword>
<feature type="transmembrane region" description="Helical" evidence="20">
    <location>
        <begin position="371"/>
        <end position="398"/>
    </location>
</feature>
<feature type="transmembrane region" description="Helical" evidence="20">
    <location>
        <begin position="92"/>
        <end position="116"/>
    </location>
</feature>
<dbReference type="GO" id="GO:0015990">
    <property type="term" value="P:electron transport coupled proton transport"/>
    <property type="evidence" value="ECO:0007669"/>
    <property type="project" value="InterPro"/>
</dbReference>
<keyword evidence="14" id="KW-0408">Iron</keyword>
<proteinExistence type="inferred from homology"/>
<evidence type="ECO:0000256" key="10">
    <source>
        <dbReference type="ARBA" id="ARBA00022723"/>
    </source>
</evidence>
<dbReference type="EC" id="7.1.1.9" evidence="4"/>
<dbReference type="PROSITE" id="PS50855">
    <property type="entry name" value="COX1"/>
    <property type="match status" value="1"/>
</dbReference>
<evidence type="ECO:0000256" key="13">
    <source>
        <dbReference type="ARBA" id="ARBA00022989"/>
    </source>
</evidence>
<evidence type="ECO:0000256" key="16">
    <source>
        <dbReference type="ARBA" id="ARBA00023136"/>
    </source>
</evidence>
<evidence type="ECO:0000256" key="1">
    <source>
        <dbReference type="ARBA" id="ARBA00004651"/>
    </source>
</evidence>
<dbReference type="GO" id="GO:0020037">
    <property type="term" value="F:heme binding"/>
    <property type="evidence" value="ECO:0007669"/>
    <property type="project" value="InterPro"/>
</dbReference>
<feature type="transmembrane region" description="Helical" evidence="20">
    <location>
        <begin position="709"/>
        <end position="732"/>
    </location>
</feature>
<dbReference type="EMBL" id="JACHOO010000002">
    <property type="protein sequence ID" value="MBB5752362.1"/>
    <property type="molecule type" value="Genomic_DNA"/>
</dbReference>
<dbReference type="GO" id="GO:0006119">
    <property type="term" value="P:oxidative phosphorylation"/>
    <property type="evidence" value="ECO:0007669"/>
    <property type="project" value="UniProtKB-UniPathway"/>
</dbReference>
<feature type="transmembrane region" description="Helical" evidence="20">
    <location>
        <begin position="410"/>
        <end position="430"/>
    </location>
</feature>
<comment type="catalytic activity">
    <reaction evidence="17">
        <text>4 Fe(II)-[cytochrome c] + O2 + 8 H(+)(in) = 4 Fe(III)-[cytochrome c] + 2 H2O + 4 H(+)(out)</text>
        <dbReference type="Rhea" id="RHEA:11436"/>
        <dbReference type="Rhea" id="RHEA-COMP:10350"/>
        <dbReference type="Rhea" id="RHEA-COMP:14399"/>
        <dbReference type="ChEBI" id="CHEBI:15377"/>
        <dbReference type="ChEBI" id="CHEBI:15378"/>
        <dbReference type="ChEBI" id="CHEBI:15379"/>
        <dbReference type="ChEBI" id="CHEBI:29033"/>
        <dbReference type="ChEBI" id="CHEBI:29034"/>
        <dbReference type="EC" id="7.1.1.9"/>
    </reaction>
</comment>
<accession>A0A7W9CUX5</accession>
<dbReference type="InterPro" id="IPR035973">
    <property type="entry name" value="Cyt_c_oxidase_su3-like_sf"/>
</dbReference>
<evidence type="ECO:0000256" key="9">
    <source>
        <dbReference type="ARBA" id="ARBA00022692"/>
    </source>
</evidence>
<comment type="subcellular location">
    <subcellularLocation>
        <location evidence="1">Cell membrane</location>
        <topology evidence="1">Multi-pass membrane protein</topology>
    </subcellularLocation>
</comment>
<feature type="transmembrane region" description="Helical" evidence="20">
    <location>
        <begin position="54"/>
        <end position="72"/>
    </location>
</feature>
<dbReference type="Gene3D" id="1.20.210.10">
    <property type="entry name" value="Cytochrome c oxidase-like, subunit I domain"/>
    <property type="match status" value="1"/>
</dbReference>
<feature type="transmembrane region" description="Helical" evidence="20">
    <location>
        <begin position="671"/>
        <end position="697"/>
    </location>
</feature>
<dbReference type="PRINTS" id="PR01165">
    <property type="entry name" value="CYCOXIDASEI"/>
</dbReference>
<keyword evidence="6" id="KW-1003">Cell membrane</keyword>
<feature type="transmembrane region" description="Helical" evidence="20">
    <location>
        <begin position="179"/>
        <end position="205"/>
    </location>
</feature>
<feature type="transmembrane region" description="Helical" evidence="20">
    <location>
        <begin position="822"/>
        <end position="850"/>
    </location>
</feature>
<keyword evidence="10" id="KW-0479">Metal-binding</keyword>
<reference evidence="22 23" key="1">
    <citation type="submission" date="2020-08" db="EMBL/GenBank/DDBJ databases">
        <title>Genomic Encyclopedia of Type Strains, Phase IV (KMG-IV): sequencing the most valuable type-strain genomes for metagenomic binning, comparative biology and taxonomic classification.</title>
        <authorList>
            <person name="Goeker M."/>
        </authorList>
    </citation>
    <scope>NUCLEOTIDE SEQUENCE [LARGE SCALE GENOMIC DNA]</scope>
    <source>
        <strain evidence="22 23">DSM 16268</strain>
    </source>
</reference>
<keyword evidence="11" id="KW-1278">Translocase</keyword>
<dbReference type="InterPro" id="IPR000883">
    <property type="entry name" value="Cyt_C_Oxase_1"/>
</dbReference>
<keyword evidence="23" id="KW-1185">Reference proteome</keyword>
<dbReference type="SUPFAM" id="SSF81452">
    <property type="entry name" value="Cytochrome c oxidase subunit III-like"/>
    <property type="match status" value="1"/>
</dbReference>
<dbReference type="NCBIfam" id="TIGR02891">
    <property type="entry name" value="CtaD_CoxA"/>
    <property type="match status" value="1"/>
</dbReference>
<evidence type="ECO:0000313" key="22">
    <source>
        <dbReference type="EMBL" id="MBB5752362.1"/>
    </source>
</evidence>
<keyword evidence="5 18" id="KW-0813">Transport</keyword>
<evidence type="ECO:0000256" key="15">
    <source>
        <dbReference type="ARBA" id="ARBA00023008"/>
    </source>
</evidence>
<dbReference type="PROSITE" id="PS00077">
    <property type="entry name" value="COX1_CUB"/>
    <property type="match status" value="1"/>
</dbReference>
<evidence type="ECO:0000256" key="18">
    <source>
        <dbReference type="RuleBase" id="RU000370"/>
    </source>
</evidence>
<evidence type="ECO:0000256" key="7">
    <source>
        <dbReference type="ARBA" id="ARBA00022617"/>
    </source>
</evidence>
<evidence type="ECO:0000256" key="2">
    <source>
        <dbReference type="ARBA" id="ARBA00004673"/>
    </source>
</evidence>
<dbReference type="Pfam" id="PF00115">
    <property type="entry name" value="COX1"/>
    <property type="match status" value="1"/>
</dbReference>
<evidence type="ECO:0000256" key="6">
    <source>
        <dbReference type="ARBA" id="ARBA00022475"/>
    </source>
</evidence>
<keyword evidence="9 18" id="KW-0812">Transmembrane</keyword>
<keyword evidence="13 20" id="KW-1133">Transmembrane helix</keyword>
<dbReference type="UniPathway" id="UPA00705"/>
<dbReference type="GO" id="GO:0005886">
    <property type="term" value="C:plasma membrane"/>
    <property type="evidence" value="ECO:0007669"/>
    <property type="project" value="UniProtKB-SubCell"/>
</dbReference>
<gene>
    <name evidence="22" type="ORF">GGQ63_001414</name>
</gene>
<keyword evidence="16 20" id="KW-0472">Membrane</keyword>
<feature type="transmembrane region" description="Helical" evidence="20">
    <location>
        <begin position="442"/>
        <end position="467"/>
    </location>
</feature>
<protein>
    <recommendedName>
        <fullName evidence="4">cytochrome-c oxidase</fullName>
        <ecNumber evidence="4">7.1.1.9</ecNumber>
    </recommendedName>
</protein>
<sequence length="858" mass="91383">MTDPDAPPATPTPPSEPPRLSPIRLHKALSAAWGTPPGLGRLSAVNHTVLGKRFIIAAFVFFAIGGALAMLIRVQLATSETAFVGPDVYNQFFTMHGSVMMFLFAIPMFEGFAIYLLPKMLGARDMAFPRLTAYGFWCYVFGGAILVAALVAGVAPNGGWFMYTPLTSSTYTPGINSDVWLLGVTFVEISALTAAIEITVSVLKLRAPGMSIDRMPIMAWYLLITAFMMLFGFPPLILGSILLELERAADLPFFDPLRGGDPLLWQHLFWLFGHPEVYIIFLPAAGAVSMMIPTFARHELVGYRTVVVAVMAVAFLSFGLWVHHMFTVGIPHLALAFFSAASGLVAIPTAVQIFAWLGTIAAGRPRYDVPMLYLGGFLAVFVIGGLTGVMLAMVPFNFQAHDTHFVVAHLHYVLVGGFVFPMLAATYYWLPHITGRACERRLAVPAFWLIFVGFNLTFFLMHLTGLAGMPRRVWTYPESAGWDGLNLLSSVGGFLTAMGFALFVMDIVVQLRFGRRFRRNPWQARTLEWATPTPPPAYAFAALPRIADRADRLDPGAIGVALARGEGYLGFDRDGRMETLAVEMASGAPQQVVVLPKPTYLPLATGLATGAVVLALLFKLYLVALLGLAATLALFLAWTPSCGARADSGPLPIGMGETAPPHWEAARPPSWWAMVFTLAADATLFGSLLFGGVFLAVVGPAVPAPPIVLPPALLIGAGAALVAGAAAAAFAVRRLVAGRSPAAALLAALVLPLAAVALLLPVIGGLGDPTLHASRAVTFVTLAYLILHALIAALFAGFGLWRMRAGFLSATRSLDLRLGALWHGYSAAAGIAGLAFLCGLSLLGVVLPAVPGVEGGPP</sequence>
<evidence type="ECO:0000256" key="11">
    <source>
        <dbReference type="ARBA" id="ARBA00022967"/>
    </source>
</evidence>
<dbReference type="GO" id="GO:0004129">
    <property type="term" value="F:cytochrome-c oxidase activity"/>
    <property type="evidence" value="ECO:0007669"/>
    <property type="project" value="UniProtKB-EC"/>
</dbReference>
<keyword evidence="7 18" id="KW-0349">Heme</keyword>
<dbReference type="PANTHER" id="PTHR10422">
    <property type="entry name" value="CYTOCHROME C OXIDASE SUBUNIT 1"/>
    <property type="match status" value="1"/>
</dbReference>
<organism evidence="22 23">
    <name type="scientific">Prosthecomicrobium pneumaticum</name>
    <dbReference type="NCBI Taxonomy" id="81895"/>
    <lineage>
        <taxon>Bacteria</taxon>
        <taxon>Pseudomonadati</taxon>
        <taxon>Pseudomonadota</taxon>
        <taxon>Alphaproteobacteria</taxon>
        <taxon>Hyphomicrobiales</taxon>
        <taxon>Kaistiaceae</taxon>
        <taxon>Prosthecomicrobium</taxon>
    </lineage>
</organism>
<feature type="transmembrane region" description="Helical" evidence="20">
    <location>
        <begin position="136"/>
        <end position="159"/>
    </location>
</feature>
<feature type="transmembrane region" description="Helical" evidence="20">
    <location>
        <begin position="334"/>
        <end position="359"/>
    </location>
</feature>
<dbReference type="PANTHER" id="PTHR10422:SF35">
    <property type="entry name" value="CYTOCHROME BO(3) UBIQUINOL OXIDASE SUBUNIT 1"/>
    <property type="match status" value="1"/>
</dbReference>
<evidence type="ECO:0000256" key="5">
    <source>
        <dbReference type="ARBA" id="ARBA00022448"/>
    </source>
</evidence>
<feature type="transmembrane region" description="Helical" evidence="20">
    <location>
        <begin position="217"/>
        <end position="243"/>
    </location>
</feature>
<dbReference type="SUPFAM" id="SSF81442">
    <property type="entry name" value="Cytochrome c oxidase subunit I-like"/>
    <property type="match status" value="1"/>
</dbReference>
<feature type="domain" description="Cytochrome oxidase subunit I profile" evidence="21">
    <location>
        <begin position="27"/>
        <end position="547"/>
    </location>
</feature>
<evidence type="ECO:0000256" key="17">
    <source>
        <dbReference type="ARBA" id="ARBA00047816"/>
    </source>
</evidence>
<feature type="transmembrane region" description="Helical" evidence="20">
    <location>
        <begin position="624"/>
        <end position="644"/>
    </location>
</feature>